<feature type="region of interest" description="Disordered" evidence="1">
    <location>
        <begin position="70"/>
        <end position="92"/>
    </location>
</feature>
<evidence type="ECO:0000313" key="3">
    <source>
        <dbReference type="Proteomes" id="UP000481327"/>
    </source>
</evidence>
<proteinExistence type="predicted"/>
<dbReference type="EMBL" id="WIOL01000002">
    <property type="protein sequence ID" value="MQT16636.1"/>
    <property type="molecule type" value="Genomic_DNA"/>
</dbReference>
<accession>A0A7C9GP19</accession>
<evidence type="ECO:0000256" key="1">
    <source>
        <dbReference type="SAM" id="MobiDB-lite"/>
    </source>
</evidence>
<dbReference type="Pfam" id="PF10933">
    <property type="entry name" value="DUF2827"/>
    <property type="match status" value="1"/>
</dbReference>
<gene>
    <name evidence="2" type="ORF">F3168_05100</name>
</gene>
<organism evidence="2 3">
    <name type="scientific">Sandarakinorhabdus fusca</name>
    <dbReference type="NCBI Taxonomy" id="1439888"/>
    <lineage>
        <taxon>Bacteria</taxon>
        <taxon>Pseudomonadati</taxon>
        <taxon>Pseudomonadota</taxon>
        <taxon>Alphaproteobacteria</taxon>
        <taxon>Sphingomonadales</taxon>
        <taxon>Sphingosinicellaceae</taxon>
        <taxon>Sandarakinorhabdus</taxon>
    </lineage>
</organism>
<reference evidence="2 3" key="1">
    <citation type="submission" date="2019-09" db="EMBL/GenBank/DDBJ databases">
        <title>Polymorphobacter sp. isolated from a lake in China.</title>
        <authorList>
            <person name="Liu Z."/>
        </authorList>
    </citation>
    <scope>NUCLEOTIDE SEQUENCE [LARGE SCALE GENOMIC DNA]</scope>
    <source>
        <strain evidence="2 3">D40P</strain>
    </source>
</reference>
<dbReference type="Proteomes" id="UP000481327">
    <property type="component" value="Unassembled WGS sequence"/>
</dbReference>
<comment type="caution">
    <text evidence="2">The sequence shown here is derived from an EMBL/GenBank/DDBJ whole genome shotgun (WGS) entry which is preliminary data.</text>
</comment>
<keyword evidence="3" id="KW-1185">Reference proteome</keyword>
<dbReference type="InterPro" id="IPR021234">
    <property type="entry name" value="DUF2827"/>
</dbReference>
<sequence length="568" mass="63883">MVLAAPRRRYRSGGAGGERHDAGRERRGFGAIRRRRRRVSHPARAAGAPQRCPEADQSQHLRAHRLAGGGVPVRSRRCPVRRPAARPRCQPLAHGGDIRRRQWRQAANPVDDAHRRPGGLLLRAVPAGHLLARTLCRGEDADLRRLQERTPVPAQCAGQRGQSGPATLHDARRGRRLRVGEKGIDRVKPRIRRTRGYTIGITIFVGADGKLGLWENGLRQNVIFLYEIFKAAPNCARVVLLNHGDGEPTEMLEGLDLPLTDIVRTPTMIDTLDYVIAIGAAIDAPTMTILRENGTKLISYRGGNGAVISMEAMIANPRRPDAERYFDIGLFDAVWMTPQHLHTYRPWIQTLYRVPVSEVPQIWAPTFLETRPVVKEGLFGYRPGRDKWRVGMMDPNITVMKTSHVGMLVAEAAWRERRDAFQAIYVSNALPHIDNSHFNSFASSLQSVKAGIMTVEPRFVSADFLAHHCDAVVTHHWENGLNYVYYDVLHGGYPLIHNSEFLKDYGYYYPDFAPDIGGKVLLEAFDRHDKELPAYQARCRELIARLSPTNPDNIALHERLLTAPIVRL</sequence>
<feature type="region of interest" description="Disordered" evidence="1">
    <location>
        <begin position="153"/>
        <end position="172"/>
    </location>
</feature>
<evidence type="ECO:0000313" key="2">
    <source>
        <dbReference type="EMBL" id="MQT16636.1"/>
    </source>
</evidence>
<dbReference type="OrthoDB" id="1627328at2"/>
<dbReference type="AlphaFoldDB" id="A0A7C9GP19"/>
<feature type="compositionally biased region" description="Basic residues" evidence="1">
    <location>
        <begin position="74"/>
        <end position="85"/>
    </location>
</feature>
<protein>
    <submittedName>
        <fullName evidence="2">DUF2827 family protein</fullName>
    </submittedName>
</protein>
<feature type="compositionally biased region" description="Basic residues" evidence="1">
    <location>
        <begin position="32"/>
        <end position="41"/>
    </location>
</feature>
<feature type="compositionally biased region" description="Basic and acidic residues" evidence="1">
    <location>
        <begin position="17"/>
        <end position="28"/>
    </location>
</feature>
<feature type="compositionally biased region" description="Basic residues" evidence="1">
    <location>
        <begin position="1"/>
        <end position="11"/>
    </location>
</feature>
<name>A0A7C9GP19_9SPHN</name>
<feature type="region of interest" description="Disordered" evidence="1">
    <location>
        <begin position="1"/>
        <end position="58"/>
    </location>
</feature>